<accession>A0AAN8IB14</accession>
<proteinExistence type="predicted"/>
<sequence>MTRITRTSLYQQCPHPLEENAQLPTASIAPAQLDTTSSSISYVTKPTKHTIPASHGYAAPLKAGTSFRLIDLHGQQVIDMSAFVLPFPGANFNTNTDTDSLGTISSAEHLSPSYTRFHLSGQPISIGERIHTNMDRPLLRLTHDTVHVHDMTFMSCFPRLYESHGYPPGTHRSCASNMLEAFAPWGMKYLSETRDPFNVFQNTPAYALKPIGSSRAGDYVQFEVLIDCMVGWSCCPFDLDGFNGGCVTDVQVLMGLDPGEGRENEEIVRECVEV</sequence>
<protein>
    <recommendedName>
        <fullName evidence="1">DUF1989 domain-containing protein</fullName>
    </recommendedName>
</protein>
<evidence type="ECO:0000313" key="3">
    <source>
        <dbReference type="Proteomes" id="UP001316803"/>
    </source>
</evidence>
<dbReference type="PANTHER" id="PTHR31527:SF0">
    <property type="entry name" value="RE64534P"/>
    <property type="match status" value="1"/>
</dbReference>
<gene>
    <name evidence="2" type="ORF">OHC33_002876</name>
</gene>
<dbReference type="AlphaFoldDB" id="A0AAN8IB14"/>
<feature type="domain" description="DUF1989" evidence="1">
    <location>
        <begin position="49"/>
        <end position="228"/>
    </location>
</feature>
<dbReference type="PANTHER" id="PTHR31527">
    <property type="entry name" value="RE64534P"/>
    <property type="match status" value="1"/>
</dbReference>
<name>A0AAN8IB14_9EURO</name>
<dbReference type="InterPro" id="IPR018959">
    <property type="entry name" value="DUF1989"/>
</dbReference>
<dbReference type="EMBL" id="JAKLMC020000005">
    <property type="protein sequence ID" value="KAK5956300.1"/>
    <property type="molecule type" value="Genomic_DNA"/>
</dbReference>
<dbReference type="Pfam" id="PF09347">
    <property type="entry name" value="DUF1989"/>
    <property type="match status" value="1"/>
</dbReference>
<comment type="caution">
    <text evidence="2">The sequence shown here is derived from an EMBL/GenBank/DDBJ whole genome shotgun (WGS) entry which is preliminary data.</text>
</comment>
<reference evidence="2 3" key="1">
    <citation type="submission" date="2022-12" db="EMBL/GenBank/DDBJ databases">
        <title>Genomic features and morphological characterization of a novel Knufia sp. strain isolated from spacecraft assembly facility.</title>
        <authorList>
            <person name="Teixeira M."/>
            <person name="Chander A.M."/>
            <person name="Stajich J.E."/>
            <person name="Venkateswaran K."/>
        </authorList>
    </citation>
    <scope>NUCLEOTIDE SEQUENCE [LARGE SCALE GENOMIC DNA]</scope>
    <source>
        <strain evidence="2 3">FJI-L2-BK-P2</strain>
    </source>
</reference>
<dbReference type="Proteomes" id="UP001316803">
    <property type="component" value="Unassembled WGS sequence"/>
</dbReference>
<evidence type="ECO:0000259" key="1">
    <source>
        <dbReference type="Pfam" id="PF09347"/>
    </source>
</evidence>
<evidence type="ECO:0000313" key="2">
    <source>
        <dbReference type="EMBL" id="KAK5956300.1"/>
    </source>
</evidence>
<organism evidence="2 3">
    <name type="scientific">Knufia fluminis</name>
    <dbReference type="NCBI Taxonomy" id="191047"/>
    <lineage>
        <taxon>Eukaryota</taxon>
        <taxon>Fungi</taxon>
        <taxon>Dikarya</taxon>
        <taxon>Ascomycota</taxon>
        <taxon>Pezizomycotina</taxon>
        <taxon>Eurotiomycetes</taxon>
        <taxon>Chaetothyriomycetidae</taxon>
        <taxon>Chaetothyriales</taxon>
        <taxon>Trichomeriaceae</taxon>
        <taxon>Knufia</taxon>
    </lineage>
</organism>
<keyword evidence="3" id="KW-1185">Reference proteome</keyword>